<dbReference type="RefSeq" id="WP_399653465.1">
    <property type="nucleotide sequence ID" value="NZ_JBITYG010000008.1"/>
</dbReference>
<dbReference type="EMBL" id="JBITYG010000008">
    <property type="protein sequence ID" value="MFI9103842.1"/>
    <property type="molecule type" value="Genomic_DNA"/>
</dbReference>
<reference evidence="8 9" key="1">
    <citation type="submission" date="2024-10" db="EMBL/GenBank/DDBJ databases">
        <title>The Natural Products Discovery Center: Release of the First 8490 Sequenced Strains for Exploring Actinobacteria Biosynthetic Diversity.</title>
        <authorList>
            <person name="Kalkreuter E."/>
            <person name="Kautsar S.A."/>
            <person name="Yang D."/>
            <person name="Bader C.D."/>
            <person name="Teijaro C.N."/>
            <person name="Fluegel L."/>
            <person name="Davis C.M."/>
            <person name="Simpson J.R."/>
            <person name="Lauterbach L."/>
            <person name="Steele A.D."/>
            <person name="Gui C."/>
            <person name="Meng S."/>
            <person name="Li G."/>
            <person name="Viehrig K."/>
            <person name="Ye F."/>
            <person name="Su P."/>
            <person name="Kiefer A.F."/>
            <person name="Nichols A."/>
            <person name="Cepeda A.J."/>
            <person name="Yan W."/>
            <person name="Fan B."/>
            <person name="Jiang Y."/>
            <person name="Adhikari A."/>
            <person name="Zheng C.-J."/>
            <person name="Schuster L."/>
            <person name="Cowan T.M."/>
            <person name="Smanski M.J."/>
            <person name="Chevrette M.G."/>
            <person name="De Carvalho L.P.S."/>
            <person name="Shen B."/>
        </authorList>
    </citation>
    <scope>NUCLEOTIDE SEQUENCE [LARGE SCALE GENOMIC DNA]</scope>
    <source>
        <strain evidence="8 9">NPDC053399</strain>
    </source>
</reference>
<protein>
    <submittedName>
        <fullName evidence="8">TetR/AcrR family transcriptional regulator</fullName>
    </submittedName>
</protein>
<feature type="domain" description="HTH tetR-type" evidence="7">
    <location>
        <begin position="31"/>
        <end position="91"/>
    </location>
</feature>
<dbReference type="Pfam" id="PF02909">
    <property type="entry name" value="TetR_C_1"/>
    <property type="match status" value="1"/>
</dbReference>
<dbReference type="Pfam" id="PF00440">
    <property type="entry name" value="TetR_N"/>
    <property type="match status" value="1"/>
</dbReference>
<evidence type="ECO:0000256" key="3">
    <source>
        <dbReference type="ARBA" id="ARBA00023125"/>
    </source>
</evidence>
<evidence type="ECO:0000259" key="7">
    <source>
        <dbReference type="PROSITE" id="PS50977"/>
    </source>
</evidence>
<dbReference type="PRINTS" id="PR00400">
    <property type="entry name" value="TETREPRESSOR"/>
</dbReference>
<evidence type="ECO:0000256" key="6">
    <source>
        <dbReference type="SAM" id="MobiDB-lite"/>
    </source>
</evidence>
<dbReference type="SUPFAM" id="SSF46689">
    <property type="entry name" value="Homeodomain-like"/>
    <property type="match status" value="1"/>
</dbReference>
<evidence type="ECO:0000256" key="2">
    <source>
        <dbReference type="ARBA" id="ARBA00023015"/>
    </source>
</evidence>
<dbReference type="InterPro" id="IPR050109">
    <property type="entry name" value="HTH-type_TetR-like_transc_reg"/>
</dbReference>
<organism evidence="8 9">
    <name type="scientific">Streptomyces fildesensis</name>
    <dbReference type="NCBI Taxonomy" id="375757"/>
    <lineage>
        <taxon>Bacteria</taxon>
        <taxon>Bacillati</taxon>
        <taxon>Actinomycetota</taxon>
        <taxon>Actinomycetes</taxon>
        <taxon>Kitasatosporales</taxon>
        <taxon>Streptomycetaceae</taxon>
        <taxon>Streptomyces</taxon>
    </lineage>
</organism>
<dbReference type="InterPro" id="IPR036271">
    <property type="entry name" value="Tet_transcr_reg_TetR-rel_C_sf"/>
</dbReference>
<gene>
    <name evidence="8" type="ORF">ACIGXA_25305</name>
</gene>
<dbReference type="InterPro" id="IPR001647">
    <property type="entry name" value="HTH_TetR"/>
</dbReference>
<sequence length="250" mass="28050">MAEDSRATTPGASVWLHERPAGKRRSEQPTGLDRDRIVATAVRLLDTDGLAKFSMRKLAAELGVTAMSVYWYVDSKDDLLERVLDAVHGEIALPAEEPDADWRDEVRQLAVGYRAMLVTHPWTAHLIGEYLNIGPFAMDFANLSMRAMARSGLAAEQMTGALGCVFQFVYGYGTVEGRWGERFRASGQDEDEFYADWAGTVEDRPGFEQSIDLLKHRSVSVAEQRERDFTFGLECVIAGIETMRDRHLRT</sequence>
<dbReference type="Gene3D" id="1.10.10.60">
    <property type="entry name" value="Homeodomain-like"/>
    <property type="match status" value="1"/>
</dbReference>
<comment type="caution">
    <text evidence="8">The sequence shown here is derived from an EMBL/GenBank/DDBJ whole genome shotgun (WGS) entry which is preliminary data.</text>
</comment>
<dbReference type="PROSITE" id="PS50977">
    <property type="entry name" value="HTH_TETR_2"/>
    <property type="match status" value="1"/>
</dbReference>
<dbReference type="PANTHER" id="PTHR30055:SF151">
    <property type="entry name" value="TRANSCRIPTIONAL REGULATORY PROTEIN"/>
    <property type="match status" value="1"/>
</dbReference>
<evidence type="ECO:0000313" key="8">
    <source>
        <dbReference type="EMBL" id="MFI9103842.1"/>
    </source>
</evidence>
<keyword evidence="3 5" id="KW-0238">DNA-binding</keyword>
<dbReference type="SUPFAM" id="SSF48498">
    <property type="entry name" value="Tetracyclin repressor-like, C-terminal domain"/>
    <property type="match status" value="1"/>
</dbReference>
<dbReference type="Gene3D" id="1.10.357.10">
    <property type="entry name" value="Tetracycline Repressor, domain 2"/>
    <property type="match status" value="1"/>
</dbReference>
<proteinExistence type="predicted"/>
<evidence type="ECO:0000313" key="9">
    <source>
        <dbReference type="Proteomes" id="UP001614394"/>
    </source>
</evidence>
<evidence type="ECO:0000256" key="1">
    <source>
        <dbReference type="ARBA" id="ARBA00022491"/>
    </source>
</evidence>
<dbReference type="InterPro" id="IPR003012">
    <property type="entry name" value="Tet_transcr_reg_TetR"/>
</dbReference>
<keyword evidence="4" id="KW-0804">Transcription</keyword>
<keyword evidence="9" id="KW-1185">Reference proteome</keyword>
<dbReference type="InterPro" id="IPR004111">
    <property type="entry name" value="Repressor_TetR_C"/>
</dbReference>
<feature type="compositionally biased region" description="Basic and acidic residues" evidence="6">
    <location>
        <begin position="16"/>
        <end position="32"/>
    </location>
</feature>
<dbReference type="Proteomes" id="UP001614394">
    <property type="component" value="Unassembled WGS sequence"/>
</dbReference>
<evidence type="ECO:0000256" key="5">
    <source>
        <dbReference type="PROSITE-ProRule" id="PRU00335"/>
    </source>
</evidence>
<feature type="DNA-binding region" description="H-T-H motif" evidence="5">
    <location>
        <begin position="54"/>
        <end position="73"/>
    </location>
</feature>
<keyword evidence="1" id="KW-0678">Repressor</keyword>
<evidence type="ECO:0000256" key="4">
    <source>
        <dbReference type="ARBA" id="ARBA00023163"/>
    </source>
</evidence>
<dbReference type="PANTHER" id="PTHR30055">
    <property type="entry name" value="HTH-TYPE TRANSCRIPTIONAL REGULATOR RUTR"/>
    <property type="match status" value="1"/>
</dbReference>
<name>A0ABW8CDD5_9ACTN</name>
<feature type="region of interest" description="Disordered" evidence="6">
    <location>
        <begin position="1"/>
        <end position="32"/>
    </location>
</feature>
<dbReference type="InterPro" id="IPR009057">
    <property type="entry name" value="Homeodomain-like_sf"/>
</dbReference>
<dbReference type="PRINTS" id="PR00455">
    <property type="entry name" value="HTHTETR"/>
</dbReference>
<accession>A0ABW8CDD5</accession>
<keyword evidence="2" id="KW-0805">Transcription regulation</keyword>